<dbReference type="EMBL" id="VCEI01000033">
    <property type="protein sequence ID" value="TLU88722.1"/>
    <property type="molecule type" value="Genomic_DNA"/>
</dbReference>
<dbReference type="RefSeq" id="WP_138284278.1">
    <property type="nucleotide sequence ID" value="NZ_BMGE01000008.1"/>
</dbReference>
<dbReference type="Pfam" id="PF13751">
    <property type="entry name" value="DDE_Tnp_1_6"/>
    <property type="match status" value="1"/>
</dbReference>
<dbReference type="OrthoDB" id="1454687at2"/>
<accession>A0A5R9K2W7</accession>
<feature type="domain" description="Transposase DDE" evidence="1">
    <location>
        <begin position="43"/>
        <end position="115"/>
    </location>
</feature>
<organism evidence="2 3">
    <name type="scientific">Dyadobacter sediminis</name>
    <dbReference type="NCBI Taxonomy" id="1493691"/>
    <lineage>
        <taxon>Bacteria</taxon>
        <taxon>Pseudomonadati</taxon>
        <taxon>Bacteroidota</taxon>
        <taxon>Cytophagia</taxon>
        <taxon>Cytophagales</taxon>
        <taxon>Spirosomataceae</taxon>
        <taxon>Dyadobacter</taxon>
    </lineage>
</organism>
<name>A0A5R9K2W7_9BACT</name>
<reference evidence="2 3" key="1">
    <citation type="submission" date="2019-05" db="EMBL/GenBank/DDBJ databases">
        <authorList>
            <person name="Qu J.-H."/>
        </authorList>
    </citation>
    <scope>NUCLEOTIDE SEQUENCE [LARGE SCALE GENOMIC DNA]</scope>
    <source>
        <strain evidence="2 3">Z12</strain>
    </source>
</reference>
<sequence length="117" mass="13738">MDPSFWQVQARKGNGLPMTGKKTFLPVLWVKQLPFKGFDRTVDGKLIKNYRASKKDCSPCALKESCTPKSLFKRIFTTAYKDYYYRAYERQLTRRGKRMKQVRQSTVEPVFGSLVHY</sequence>
<evidence type="ECO:0000313" key="3">
    <source>
        <dbReference type="Proteomes" id="UP000309788"/>
    </source>
</evidence>
<dbReference type="Proteomes" id="UP000309788">
    <property type="component" value="Unassembled WGS sequence"/>
</dbReference>
<comment type="caution">
    <text evidence="2">The sequence shown here is derived from an EMBL/GenBank/DDBJ whole genome shotgun (WGS) entry which is preliminary data.</text>
</comment>
<dbReference type="AlphaFoldDB" id="A0A5R9K2W7"/>
<proteinExistence type="predicted"/>
<evidence type="ECO:0000313" key="2">
    <source>
        <dbReference type="EMBL" id="TLU88722.1"/>
    </source>
</evidence>
<dbReference type="InterPro" id="IPR025668">
    <property type="entry name" value="Tnp_DDE_dom"/>
</dbReference>
<keyword evidence="3" id="KW-1185">Reference proteome</keyword>
<gene>
    <name evidence="2" type="ORF">FEM55_24775</name>
</gene>
<evidence type="ECO:0000259" key="1">
    <source>
        <dbReference type="Pfam" id="PF13751"/>
    </source>
</evidence>
<protein>
    <recommendedName>
        <fullName evidence="1">Transposase DDE domain-containing protein</fullName>
    </recommendedName>
</protein>